<feature type="region of interest" description="Disordered" evidence="1">
    <location>
        <begin position="146"/>
        <end position="165"/>
    </location>
</feature>
<reference evidence="2" key="1">
    <citation type="submission" date="2025-08" db="UniProtKB">
        <authorList>
            <consortium name="Ensembl"/>
        </authorList>
    </citation>
    <scope>IDENTIFICATION</scope>
</reference>
<dbReference type="Proteomes" id="UP000264820">
    <property type="component" value="Unplaced"/>
</dbReference>
<sequence length="172" mass="19394">QPSMRRHAGAFRDPIARMSSRQRKRPARWCRAQSPARGKPEPLKRKAASVLRRADVRGRARTQTLRRARFAPVISRPTRPARLRQHVSADANWLCVSTAPFAAVHVHLCDPARTRTHLFLPESRKPLAKGFRSIFSLVICRGKTPTGQRGSQAQAARREARGASADGTCWFW</sequence>
<organism evidence="2 3">
    <name type="scientific">Hippocampus comes</name>
    <name type="common">Tiger tail seahorse</name>
    <dbReference type="NCBI Taxonomy" id="109280"/>
    <lineage>
        <taxon>Eukaryota</taxon>
        <taxon>Metazoa</taxon>
        <taxon>Chordata</taxon>
        <taxon>Craniata</taxon>
        <taxon>Vertebrata</taxon>
        <taxon>Euteleostomi</taxon>
        <taxon>Actinopterygii</taxon>
        <taxon>Neopterygii</taxon>
        <taxon>Teleostei</taxon>
        <taxon>Neoteleostei</taxon>
        <taxon>Acanthomorphata</taxon>
        <taxon>Syngnathiaria</taxon>
        <taxon>Syngnathiformes</taxon>
        <taxon>Syngnathoidei</taxon>
        <taxon>Syngnathidae</taxon>
        <taxon>Hippocampus</taxon>
    </lineage>
</organism>
<protein>
    <submittedName>
        <fullName evidence="2">Uncharacterized protein</fullName>
    </submittedName>
</protein>
<keyword evidence="3" id="KW-1185">Reference proteome</keyword>
<feature type="region of interest" description="Disordered" evidence="1">
    <location>
        <begin position="1"/>
        <end position="45"/>
    </location>
</feature>
<proteinExistence type="predicted"/>
<dbReference type="Ensembl" id="ENSHCOT00000010452.1">
    <property type="protein sequence ID" value="ENSHCOP00000018758.1"/>
    <property type="gene ID" value="ENSHCOG00000003542.1"/>
</dbReference>
<accession>A0A3Q2YM89</accession>
<evidence type="ECO:0000313" key="3">
    <source>
        <dbReference type="Proteomes" id="UP000264820"/>
    </source>
</evidence>
<dbReference type="AlphaFoldDB" id="A0A3Q2YM89"/>
<evidence type="ECO:0000313" key="2">
    <source>
        <dbReference type="Ensembl" id="ENSHCOP00000018758.1"/>
    </source>
</evidence>
<name>A0A3Q2YM89_HIPCM</name>
<evidence type="ECO:0000256" key="1">
    <source>
        <dbReference type="SAM" id="MobiDB-lite"/>
    </source>
</evidence>
<reference evidence="2" key="2">
    <citation type="submission" date="2025-09" db="UniProtKB">
        <authorList>
            <consortium name="Ensembl"/>
        </authorList>
    </citation>
    <scope>IDENTIFICATION</scope>
</reference>